<dbReference type="Proteomes" id="UP001153328">
    <property type="component" value="Unassembled WGS sequence"/>
</dbReference>
<dbReference type="InterPro" id="IPR036388">
    <property type="entry name" value="WH-like_DNA-bd_sf"/>
</dbReference>
<dbReference type="Pfam" id="PF12802">
    <property type="entry name" value="MarR_2"/>
    <property type="match status" value="1"/>
</dbReference>
<dbReference type="PROSITE" id="PS50995">
    <property type="entry name" value="HTH_MARR_2"/>
    <property type="match status" value="1"/>
</dbReference>
<feature type="domain" description="HTH marR-type" evidence="2">
    <location>
        <begin position="12"/>
        <end position="147"/>
    </location>
</feature>
<dbReference type="Gene3D" id="1.10.10.10">
    <property type="entry name" value="Winged helix-like DNA-binding domain superfamily/Winged helix DNA-binding domain"/>
    <property type="match status" value="1"/>
</dbReference>
<dbReference type="SMART" id="SM00347">
    <property type="entry name" value="HTH_MARR"/>
    <property type="match status" value="1"/>
</dbReference>
<evidence type="ECO:0000313" key="4">
    <source>
        <dbReference type="Proteomes" id="UP001153328"/>
    </source>
</evidence>
<dbReference type="GO" id="GO:0003700">
    <property type="term" value="F:DNA-binding transcription factor activity"/>
    <property type="evidence" value="ECO:0007669"/>
    <property type="project" value="InterPro"/>
</dbReference>
<sequence>MPAPDFATHRDTHDAAQTANGIVELLDVMWESARETANPAPASASQLRLMYVVDRFAGIRMHALCKQLATTPPSVSRMCDRLQALGFLERLPCADSGREVALQLTSAGQSHLQRIREQRENMLHQAINAMPEGDRRALAKGLAGLHLQLTHDTDAPAEPPGSPQVAQERTAETIPVTADVSIVHRPGESA</sequence>
<dbReference type="EMBL" id="CAJVAX010000020">
    <property type="protein sequence ID" value="CAG7654493.1"/>
    <property type="molecule type" value="Genomic_DNA"/>
</dbReference>
<accession>A0A9W4H6R4</accession>
<comment type="caution">
    <text evidence="3">The sequence shown here is derived from an EMBL/GenBank/DDBJ whole genome shotgun (WGS) entry which is preliminary data.</text>
</comment>
<dbReference type="AlphaFoldDB" id="A0A9W4H6R4"/>
<dbReference type="SUPFAM" id="SSF46785">
    <property type="entry name" value="Winged helix' DNA-binding domain"/>
    <property type="match status" value="1"/>
</dbReference>
<dbReference type="InterPro" id="IPR036390">
    <property type="entry name" value="WH_DNA-bd_sf"/>
</dbReference>
<reference evidence="3" key="1">
    <citation type="submission" date="2021-06" db="EMBL/GenBank/DDBJ databases">
        <authorList>
            <person name="Arsene-Ploetze F."/>
        </authorList>
    </citation>
    <scope>NUCLEOTIDE SEQUENCE</scope>
    <source>
        <strain evidence="3">SBRY1</strain>
    </source>
</reference>
<feature type="region of interest" description="Disordered" evidence="1">
    <location>
        <begin position="152"/>
        <end position="190"/>
    </location>
</feature>
<organism evidence="3 4">
    <name type="scientific">Actinacidiphila bryophytorum</name>
    <dbReference type="NCBI Taxonomy" id="1436133"/>
    <lineage>
        <taxon>Bacteria</taxon>
        <taxon>Bacillati</taxon>
        <taxon>Actinomycetota</taxon>
        <taxon>Actinomycetes</taxon>
        <taxon>Kitasatosporales</taxon>
        <taxon>Streptomycetaceae</taxon>
        <taxon>Actinacidiphila</taxon>
    </lineage>
</organism>
<evidence type="ECO:0000256" key="1">
    <source>
        <dbReference type="SAM" id="MobiDB-lite"/>
    </source>
</evidence>
<evidence type="ECO:0000313" key="3">
    <source>
        <dbReference type="EMBL" id="CAG7654493.1"/>
    </source>
</evidence>
<keyword evidence="4" id="KW-1185">Reference proteome</keyword>
<name>A0A9W4H6R4_9ACTN</name>
<dbReference type="GO" id="GO:0006950">
    <property type="term" value="P:response to stress"/>
    <property type="evidence" value="ECO:0007669"/>
    <property type="project" value="TreeGrafter"/>
</dbReference>
<dbReference type="InterPro" id="IPR039422">
    <property type="entry name" value="MarR/SlyA-like"/>
</dbReference>
<gene>
    <name evidence="3" type="ORF">SBRY_60492</name>
</gene>
<dbReference type="RefSeq" id="WP_205044779.1">
    <property type="nucleotide sequence ID" value="NZ_CAJVAX010000020.1"/>
</dbReference>
<dbReference type="InterPro" id="IPR000835">
    <property type="entry name" value="HTH_MarR-typ"/>
</dbReference>
<evidence type="ECO:0000259" key="2">
    <source>
        <dbReference type="PROSITE" id="PS50995"/>
    </source>
</evidence>
<protein>
    <submittedName>
        <fullName evidence="3">MarR family transcriptional regulator</fullName>
    </submittedName>
</protein>
<dbReference type="PANTHER" id="PTHR33164:SF103">
    <property type="entry name" value="REGULATORY PROTEIN MARR"/>
    <property type="match status" value="1"/>
</dbReference>
<dbReference type="PANTHER" id="PTHR33164">
    <property type="entry name" value="TRANSCRIPTIONAL REGULATOR, MARR FAMILY"/>
    <property type="match status" value="1"/>
</dbReference>
<proteinExistence type="predicted"/>